<dbReference type="Pfam" id="PF02578">
    <property type="entry name" value="Cu-oxidase_4"/>
    <property type="match status" value="1"/>
</dbReference>
<keyword evidence="6" id="KW-0378">Hydrolase</keyword>
<evidence type="ECO:0000256" key="9">
    <source>
        <dbReference type="ARBA" id="ARBA00047989"/>
    </source>
</evidence>
<keyword evidence="5" id="KW-0479">Metal-binding</keyword>
<evidence type="ECO:0000256" key="8">
    <source>
        <dbReference type="ARBA" id="ARBA00023008"/>
    </source>
</evidence>
<evidence type="ECO:0000256" key="1">
    <source>
        <dbReference type="ARBA" id="ARBA00000553"/>
    </source>
</evidence>
<comment type="catalytic activity">
    <reaction evidence="10">
        <text>adenosine + phosphate = alpha-D-ribose 1-phosphate + adenine</text>
        <dbReference type="Rhea" id="RHEA:27642"/>
        <dbReference type="ChEBI" id="CHEBI:16335"/>
        <dbReference type="ChEBI" id="CHEBI:16708"/>
        <dbReference type="ChEBI" id="CHEBI:43474"/>
        <dbReference type="ChEBI" id="CHEBI:57720"/>
        <dbReference type="EC" id="2.4.2.1"/>
    </reaction>
    <physiologicalReaction direction="left-to-right" evidence="10">
        <dbReference type="Rhea" id="RHEA:27643"/>
    </physiologicalReaction>
</comment>
<dbReference type="PANTHER" id="PTHR30616:SF2">
    <property type="entry name" value="PURINE NUCLEOSIDE PHOSPHORYLASE LACC1"/>
    <property type="match status" value="1"/>
</dbReference>
<dbReference type="Proteomes" id="UP000313948">
    <property type="component" value="Chromosome"/>
</dbReference>
<evidence type="ECO:0000256" key="4">
    <source>
        <dbReference type="ARBA" id="ARBA00022679"/>
    </source>
</evidence>
<evidence type="ECO:0000256" key="5">
    <source>
        <dbReference type="ARBA" id="ARBA00022723"/>
    </source>
</evidence>
<dbReference type="SUPFAM" id="SSF64438">
    <property type="entry name" value="CNF1/YfiH-like putative cysteine hydrolases"/>
    <property type="match status" value="1"/>
</dbReference>
<evidence type="ECO:0000256" key="12">
    <source>
        <dbReference type="RuleBase" id="RU361274"/>
    </source>
</evidence>
<reference evidence="13 14" key="1">
    <citation type="submission" date="2019-05" db="EMBL/GenBank/DDBJ databases">
        <title>Georgenia *** sp. nov., and Georgenia *** sp. nov., isolated from the intestinal contents of plateau pika (Ochotona curzoniae) in the Qinghai-Tibet plateau of China.</title>
        <authorList>
            <person name="Tian Z."/>
        </authorList>
    </citation>
    <scope>NUCLEOTIDE SEQUENCE [LARGE SCALE GENOMIC DNA]</scope>
    <source>
        <strain evidence="13 14">Z294</strain>
    </source>
</reference>
<dbReference type="Gene3D" id="3.60.140.10">
    <property type="entry name" value="CNF1/YfiH-like putative cysteine hydrolases"/>
    <property type="match status" value="1"/>
</dbReference>
<proteinExistence type="inferred from homology"/>
<evidence type="ECO:0000313" key="14">
    <source>
        <dbReference type="Proteomes" id="UP000313948"/>
    </source>
</evidence>
<dbReference type="PANTHER" id="PTHR30616">
    <property type="entry name" value="UNCHARACTERIZED PROTEIN YFIH"/>
    <property type="match status" value="1"/>
</dbReference>
<dbReference type="RefSeq" id="WP_139948183.1">
    <property type="nucleotide sequence ID" value="NZ_CP040899.1"/>
</dbReference>
<gene>
    <name evidence="13" type="primary">pgeF</name>
    <name evidence="13" type="ORF">FE251_05370</name>
</gene>
<evidence type="ECO:0000256" key="6">
    <source>
        <dbReference type="ARBA" id="ARBA00022801"/>
    </source>
</evidence>
<dbReference type="EMBL" id="CP040899">
    <property type="protein sequence ID" value="QDB78864.1"/>
    <property type="molecule type" value="Genomic_DNA"/>
</dbReference>
<dbReference type="NCBIfam" id="TIGR00726">
    <property type="entry name" value="peptidoglycan editing factor PgeF"/>
    <property type="match status" value="1"/>
</dbReference>
<comment type="catalytic activity">
    <reaction evidence="1">
        <text>inosine + phosphate = alpha-D-ribose 1-phosphate + hypoxanthine</text>
        <dbReference type="Rhea" id="RHEA:27646"/>
        <dbReference type="ChEBI" id="CHEBI:17368"/>
        <dbReference type="ChEBI" id="CHEBI:17596"/>
        <dbReference type="ChEBI" id="CHEBI:43474"/>
        <dbReference type="ChEBI" id="CHEBI:57720"/>
        <dbReference type="EC" id="2.4.2.1"/>
    </reaction>
    <physiologicalReaction direction="left-to-right" evidence="1">
        <dbReference type="Rhea" id="RHEA:27647"/>
    </physiologicalReaction>
</comment>
<dbReference type="InterPro" id="IPR003730">
    <property type="entry name" value="Cu_polyphenol_OxRdtase"/>
</dbReference>
<evidence type="ECO:0000256" key="7">
    <source>
        <dbReference type="ARBA" id="ARBA00022833"/>
    </source>
</evidence>
<comment type="similarity">
    <text evidence="3 12">Belongs to the purine nucleoside phosphorylase YfiH/LACC1 family.</text>
</comment>
<name>A0ABX5VKD3_9MICO</name>
<accession>A0ABX5VKD3</accession>
<sequence length="252" mass="25706">MLELVSGDLGPGARGVFTTRAGGVSGGRYAARDGDGGLNLGPHVGDDDESVTANRALLDRALGQRVTWMSQVHGARVVTVTAPPAAEAVTAGECDALVALRNGPTTPAVAVMVADCVPLLLATPDGAQVAAVHVGRQGMVGGVVAAALAELGARGAVVEDLYASLGPSICGRCYEVPGEMREDVASAVPEACAETSWGTPALDLPAGVAAQLRAAGVRRVQRLDLCTAEDERFYSYRRDGRTGRLAGVVHPA</sequence>
<dbReference type="CDD" id="cd16833">
    <property type="entry name" value="YfiH"/>
    <property type="match status" value="1"/>
</dbReference>
<keyword evidence="7" id="KW-0862">Zinc</keyword>
<evidence type="ECO:0000256" key="10">
    <source>
        <dbReference type="ARBA" id="ARBA00048968"/>
    </source>
</evidence>
<keyword evidence="4" id="KW-0808">Transferase</keyword>
<keyword evidence="14" id="KW-1185">Reference proteome</keyword>
<comment type="catalytic activity">
    <reaction evidence="11">
        <text>S-methyl-5'-thioadenosine + phosphate = 5-(methylsulfanyl)-alpha-D-ribose 1-phosphate + adenine</text>
        <dbReference type="Rhea" id="RHEA:11852"/>
        <dbReference type="ChEBI" id="CHEBI:16708"/>
        <dbReference type="ChEBI" id="CHEBI:17509"/>
        <dbReference type="ChEBI" id="CHEBI:43474"/>
        <dbReference type="ChEBI" id="CHEBI:58533"/>
        <dbReference type="EC" id="2.4.2.28"/>
    </reaction>
    <physiologicalReaction direction="left-to-right" evidence="11">
        <dbReference type="Rhea" id="RHEA:11853"/>
    </physiologicalReaction>
</comment>
<evidence type="ECO:0000256" key="11">
    <source>
        <dbReference type="ARBA" id="ARBA00049893"/>
    </source>
</evidence>
<evidence type="ECO:0000256" key="2">
    <source>
        <dbReference type="ARBA" id="ARBA00003215"/>
    </source>
</evidence>
<evidence type="ECO:0000256" key="3">
    <source>
        <dbReference type="ARBA" id="ARBA00007353"/>
    </source>
</evidence>
<protein>
    <recommendedName>
        <fullName evidence="12">Purine nucleoside phosphorylase</fullName>
    </recommendedName>
</protein>
<dbReference type="InterPro" id="IPR011324">
    <property type="entry name" value="Cytotoxic_necrot_fac-like_cat"/>
</dbReference>
<evidence type="ECO:0000313" key="13">
    <source>
        <dbReference type="EMBL" id="QDB78864.1"/>
    </source>
</evidence>
<comment type="catalytic activity">
    <reaction evidence="9">
        <text>adenosine + H2O + H(+) = inosine + NH4(+)</text>
        <dbReference type="Rhea" id="RHEA:24408"/>
        <dbReference type="ChEBI" id="CHEBI:15377"/>
        <dbReference type="ChEBI" id="CHEBI:15378"/>
        <dbReference type="ChEBI" id="CHEBI:16335"/>
        <dbReference type="ChEBI" id="CHEBI:17596"/>
        <dbReference type="ChEBI" id="CHEBI:28938"/>
        <dbReference type="EC" id="3.5.4.4"/>
    </reaction>
    <physiologicalReaction direction="left-to-right" evidence="9">
        <dbReference type="Rhea" id="RHEA:24409"/>
    </physiologicalReaction>
</comment>
<comment type="function">
    <text evidence="2">Purine nucleoside enzyme that catalyzes the phosphorolysis of adenosine and inosine nucleosides, yielding D-ribose 1-phosphate and the respective free bases, adenine and hypoxanthine. Also catalyzes the phosphorolysis of S-methyl-5'-thioadenosine into adenine and S-methyl-5-thio-alpha-D-ribose 1-phosphate. Also has adenosine deaminase activity.</text>
</comment>
<keyword evidence="8" id="KW-0186">Copper</keyword>
<dbReference type="InterPro" id="IPR038371">
    <property type="entry name" value="Cu_polyphenol_OxRdtase_sf"/>
</dbReference>
<organism evidence="13 14">
    <name type="scientific">Georgenia wutianyii</name>
    <dbReference type="NCBI Taxonomy" id="2585135"/>
    <lineage>
        <taxon>Bacteria</taxon>
        <taxon>Bacillati</taxon>
        <taxon>Actinomycetota</taxon>
        <taxon>Actinomycetes</taxon>
        <taxon>Micrococcales</taxon>
        <taxon>Bogoriellaceae</taxon>
        <taxon>Georgenia</taxon>
    </lineage>
</organism>